<feature type="transmembrane region" description="Helical" evidence="1">
    <location>
        <begin position="35"/>
        <end position="56"/>
    </location>
</feature>
<reference evidence="2 3" key="1">
    <citation type="journal article" date="2011" name="Int. J. Syst. Evol. Microbiol.">
        <title>Zhongshania antarctica gen. nov., sp. nov. and Zhongshania guokunii sp. nov., gammaproteobacteria respectively isolated from coastal attached (fast) ice and surface seawater of the Antarctic.</title>
        <authorList>
            <person name="Li H.J."/>
            <person name="Zhang X.Y."/>
            <person name="Chen C.X."/>
            <person name="Zhang Y.J."/>
            <person name="Gao Z.M."/>
            <person name="Yu Y."/>
            <person name="Chen X.L."/>
            <person name="Chen B."/>
            <person name="Zhang Y.Z."/>
        </authorList>
    </citation>
    <scope>NUCLEOTIDE SEQUENCE [LARGE SCALE GENOMIC DNA]</scope>
    <source>
        <strain evidence="2 3">R06B22</strain>
    </source>
</reference>
<keyword evidence="1" id="KW-0812">Transmembrane</keyword>
<accession>A0ABV3TSD5</accession>
<organism evidence="2 3">
    <name type="scientific">Zhongshania arctica</name>
    <dbReference type="NCBI Taxonomy" id="3238302"/>
    <lineage>
        <taxon>Bacteria</taxon>
        <taxon>Pseudomonadati</taxon>
        <taxon>Pseudomonadota</taxon>
        <taxon>Gammaproteobacteria</taxon>
        <taxon>Cellvibrionales</taxon>
        <taxon>Spongiibacteraceae</taxon>
        <taxon>Zhongshania</taxon>
    </lineage>
</organism>
<feature type="transmembrane region" description="Helical" evidence="1">
    <location>
        <begin position="68"/>
        <end position="92"/>
    </location>
</feature>
<proteinExistence type="predicted"/>
<comment type="caution">
    <text evidence="2">The sequence shown here is derived from an EMBL/GenBank/DDBJ whole genome shotgun (WGS) entry which is preliminary data.</text>
</comment>
<dbReference type="RefSeq" id="WP_368374621.1">
    <property type="nucleotide sequence ID" value="NZ_JBFRYB010000001.1"/>
</dbReference>
<name>A0ABV3TSD5_9GAMM</name>
<feature type="transmembrane region" description="Helical" evidence="1">
    <location>
        <begin position="121"/>
        <end position="140"/>
    </location>
</feature>
<keyword evidence="3" id="KW-1185">Reference proteome</keyword>
<evidence type="ECO:0000313" key="2">
    <source>
        <dbReference type="EMBL" id="MEX1664500.1"/>
    </source>
</evidence>
<dbReference type="Proteomes" id="UP001557484">
    <property type="component" value="Unassembled WGS sequence"/>
</dbReference>
<sequence length="159" mass="17306">MALAIIMILYVSVGVLAAVGSMYLSYRFVPVRFEAALYGVFLIFIAAFYIAFTSYFGDESAWRLETTAIAAFAILACLGIKFPILLVAGYALHGAWDLLHEVHQHSGADVFGGRQSTQVPLAYGAFCATFDLAVATYIVYRRNDWLAAWASSGTKNIAA</sequence>
<evidence type="ECO:0000313" key="3">
    <source>
        <dbReference type="Proteomes" id="UP001557484"/>
    </source>
</evidence>
<feature type="transmembrane region" description="Helical" evidence="1">
    <location>
        <begin position="7"/>
        <end position="29"/>
    </location>
</feature>
<evidence type="ECO:0000256" key="1">
    <source>
        <dbReference type="SAM" id="Phobius"/>
    </source>
</evidence>
<keyword evidence="1" id="KW-0472">Membrane</keyword>
<protein>
    <submittedName>
        <fullName evidence="2">Uncharacterized protein</fullName>
    </submittedName>
</protein>
<dbReference type="EMBL" id="JBFRYB010000001">
    <property type="protein sequence ID" value="MEX1664500.1"/>
    <property type="molecule type" value="Genomic_DNA"/>
</dbReference>
<gene>
    <name evidence="2" type="ORF">AB4875_03310</name>
</gene>
<keyword evidence="1" id="KW-1133">Transmembrane helix</keyword>